<evidence type="ECO:0000313" key="1">
    <source>
        <dbReference type="EMBL" id="GJG33063.1"/>
    </source>
</evidence>
<dbReference type="EMBL" id="BPTT01000001">
    <property type="protein sequence ID" value="GJG33063.1"/>
    <property type="molecule type" value="Genomic_DNA"/>
</dbReference>
<name>A0AA37MFE0_XYLRU</name>
<organism evidence="1 2">
    <name type="scientific">Xylanibacter ruminicola</name>
    <name type="common">Prevotella ruminicola</name>
    <dbReference type="NCBI Taxonomy" id="839"/>
    <lineage>
        <taxon>Bacteria</taxon>
        <taxon>Pseudomonadati</taxon>
        <taxon>Bacteroidota</taxon>
        <taxon>Bacteroidia</taxon>
        <taxon>Bacteroidales</taxon>
        <taxon>Prevotellaceae</taxon>
        <taxon>Xylanibacter</taxon>
    </lineage>
</organism>
<gene>
    <name evidence="1" type="ORF">PRMUPPPA20_11720</name>
</gene>
<evidence type="ECO:0000313" key="2">
    <source>
        <dbReference type="Proteomes" id="UP000887097"/>
    </source>
</evidence>
<comment type="caution">
    <text evidence="1">The sequence shown here is derived from an EMBL/GenBank/DDBJ whole genome shotgun (WGS) entry which is preliminary data.</text>
</comment>
<proteinExistence type="predicted"/>
<dbReference type="AlphaFoldDB" id="A0AA37MFE0"/>
<accession>A0AA37MFE0</accession>
<sequence length="85" mass="10244">MILKQTIMEKKWISTEQMLEALKSDPDNEHEYTHYLGGCFRSTHWWIYDSAKDEFLGSTNWNDYTNFTESEMLSIYGGQWWHRDA</sequence>
<dbReference type="Proteomes" id="UP000887097">
    <property type="component" value="Unassembled WGS sequence"/>
</dbReference>
<reference evidence="1" key="1">
    <citation type="submission" date="2021-08" db="EMBL/GenBank/DDBJ databases">
        <title>Prevotella lacticifex sp. nov., isolated from rumen of cow.</title>
        <authorList>
            <person name="Shinkai T."/>
            <person name="Ikeyama N."/>
            <person name="Kumagai M."/>
            <person name="Ohmori H."/>
            <person name="Sakamoto M."/>
            <person name="Ohkuma M."/>
            <person name="Mitsumori M."/>
        </authorList>
    </citation>
    <scope>NUCLEOTIDE SEQUENCE</scope>
    <source>
        <strain evidence="1">JCM 8259</strain>
    </source>
</reference>
<protein>
    <submittedName>
        <fullName evidence="1">Uncharacterized protein</fullName>
    </submittedName>
</protein>